<feature type="transmembrane region" description="Helical" evidence="1">
    <location>
        <begin position="6"/>
        <end position="27"/>
    </location>
</feature>
<dbReference type="Proteomes" id="UP000077248">
    <property type="component" value="Unassembled WGS sequence"/>
</dbReference>
<keyword evidence="3" id="KW-1185">Reference proteome</keyword>
<dbReference type="KEGG" id="aalt:CC77DRAFT_392051"/>
<evidence type="ECO:0000256" key="1">
    <source>
        <dbReference type="SAM" id="Phobius"/>
    </source>
</evidence>
<keyword evidence="1" id="KW-0812">Transmembrane</keyword>
<dbReference type="GeneID" id="29117095"/>
<evidence type="ECO:0000313" key="3">
    <source>
        <dbReference type="Proteomes" id="UP000077248"/>
    </source>
</evidence>
<reference evidence="2 3" key="1">
    <citation type="submission" date="2016-05" db="EMBL/GenBank/DDBJ databases">
        <title>Comparative analysis of secretome profiles of manganese(II)-oxidizing ascomycete fungi.</title>
        <authorList>
            <consortium name="DOE Joint Genome Institute"/>
            <person name="Zeiner C.A."/>
            <person name="Purvine S.O."/>
            <person name="Zink E.M."/>
            <person name="Wu S."/>
            <person name="Pasa-Tolic L."/>
            <person name="Chaput D.L."/>
            <person name="Haridas S."/>
            <person name="Grigoriev I.V."/>
            <person name="Santelli C.M."/>
            <person name="Hansel C.M."/>
        </authorList>
    </citation>
    <scope>NUCLEOTIDE SEQUENCE [LARGE SCALE GENOMIC DNA]</scope>
    <source>
        <strain evidence="2 3">SRC1lrK2f</strain>
    </source>
</reference>
<dbReference type="AlphaFoldDB" id="A0A177D8X9"/>
<dbReference type="VEuPathDB" id="FungiDB:CC77DRAFT_392051"/>
<keyword evidence="1" id="KW-0472">Membrane</keyword>
<gene>
    <name evidence="2" type="ORF">CC77DRAFT_392051</name>
</gene>
<dbReference type="RefSeq" id="XP_018381625.1">
    <property type="nucleotide sequence ID" value="XM_018531501.1"/>
</dbReference>
<dbReference type="EMBL" id="KV441490">
    <property type="protein sequence ID" value="OAG16204.1"/>
    <property type="molecule type" value="Genomic_DNA"/>
</dbReference>
<accession>A0A177D8X9</accession>
<protein>
    <submittedName>
        <fullName evidence="2">Uncharacterized protein</fullName>
    </submittedName>
</protein>
<sequence length="78" mass="9211">MLFEPVLGFIACLVGYLQLSTACFRYFGSKVSWTGYKLVCRPTGLTKHIGRQELFDYDEKQQEKNHMWIVLIVLVFWF</sequence>
<name>A0A177D8X9_ALTAL</name>
<organism evidence="2 3">
    <name type="scientific">Alternaria alternata</name>
    <name type="common">Alternaria rot fungus</name>
    <name type="synonym">Torula alternata</name>
    <dbReference type="NCBI Taxonomy" id="5599"/>
    <lineage>
        <taxon>Eukaryota</taxon>
        <taxon>Fungi</taxon>
        <taxon>Dikarya</taxon>
        <taxon>Ascomycota</taxon>
        <taxon>Pezizomycotina</taxon>
        <taxon>Dothideomycetes</taxon>
        <taxon>Pleosporomycetidae</taxon>
        <taxon>Pleosporales</taxon>
        <taxon>Pleosporineae</taxon>
        <taxon>Pleosporaceae</taxon>
        <taxon>Alternaria</taxon>
        <taxon>Alternaria sect. Alternaria</taxon>
        <taxon>Alternaria alternata complex</taxon>
    </lineage>
</organism>
<proteinExistence type="predicted"/>
<keyword evidence="1" id="KW-1133">Transmembrane helix</keyword>
<evidence type="ECO:0000313" key="2">
    <source>
        <dbReference type="EMBL" id="OAG16204.1"/>
    </source>
</evidence>